<dbReference type="EMBL" id="RJKL01000001">
    <property type="protein sequence ID" value="ROP31740.1"/>
    <property type="molecule type" value="Genomic_DNA"/>
</dbReference>
<keyword evidence="3 4" id="KW-0975">Bacterial flagellum</keyword>
<dbReference type="Gene3D" id="3.30.70.2120">
    <property type="match status" value="1"/>
</dbReference>
<dbReference type="OrthoDB" id="9796789at2"/>
<accession>A0A3N1GNC3</accession>
<dbReference type="InterPro" id="IPR001029">
    <property type="entry name" value="Flagellin_N"/>
</dbReference>
<evidence type="ECO:0000313" key="7">
    <source>
        <dbReference type="EMBL" id="ROP31740.1"/>
    </source>
</evidence>
<dbReference type="PRINTS" id="PR00207">
    <property type="entry name" value="FLAGELLIN"/>
</dbReference>
<proteinExistence type="inferred from homology"/>
<evidence type="ECO:0000256" key="2">
    <source>
        <dbReference type="ARBA" id="ARBA00020110"/>
    </source>
</evidence>
<protein>
    <recommendedName>
        <fullName evidence="2 4">Flagellin</fullName>
    </recommendedName>
</protein>
<keyword evidence="4" id="KW-0964">Secreted</keyword>
<dbReference type="Pfam" id="PF00669">
    <property type="entry name" value="Flagellin_N"/>
    <property type="match status" value="1"/>
</dbReference>
<dbReference type="AlphaFoldDB" id="A0A3N1GNC3"/>
<comment type="function">
    <text evidence="4">Flagellin is the subunit protein which polymerizes to form the filaments of bacterial flagella.</text>
</comment>
<feature type="domain" description="Flagellin C-terminal" evidence="6">
    <location>
        <begin position="294"/>
        <end position="377"/>
    </location>
</feature>
<evidence type="ECO:0000313" key="8">
    <source>
        <dbReference type="Proteomes" id="UP000271683"/>
    </source>
</evidence>
<evidence type="ECO:0000259" key="5">
    <source>
        <dbReference type="Pfam" id="PF00669"/>
    </source>
</evidence>
<dbReference type="SUPFAM" id="SSF64518">
    <property type="entry name" value="Phase 1 flagellin"/>
    <property type="match status" value="1"/>
</dbReference>
<dbReference type="PANTHER" id="PTHR42792">
    <property type="entry name" value="FLAGELLIN"/>
    <property type="match status" value="1"/>
</dbReference>
<feature type="domain" description="Flagellin N-terminal" evidence="5">
    <location>
        <begin position="5"/>
        <end position="141"/>
    </location>
</feature>
<dbReference type="GO" id="GO:0005576">
    <property type="term" value="C:extracellular region"/>
    <property type="evidence" value="ECO:0007669"/>
    <property type="project" value="UniProtKB-SubCell"/>
</dbReference>
<sequence length="378" mass="39207">MGLRINQNIAAQNAYRSLSVSDNQTSKSLEKLSSGFRINRAADDAAGLAISEGLRSQVGGLKVAVRNAQDGVSVVQTAEGALNEVHSILQRMRDLGVQAGNDSNNAEARANIATEVRSLNDELKRIGNSTNFNGTNLLDGTAGAAGDGKMKFQVGADGDANSQIEVDLSGANVKAIADSLTRTTTIDSGDLPAMGDVLEFTDGTNNASVTFAAAPADVAATVTALNLDSDFTANFIATEDANGDLAITSRSGKEVTGGTSTVPDATFGITGGAATTFTGLSFTDATESQSAITDLDAKISQVSTARAQLGAYQNRLEHTINNSNVAVENLSASESRIRDTDMAQEMMSFTRAQILTQAGTAMLSQANQSQQGVLSLLR</sequence>
<evidence type="ECO:0000259" key="6">
    <source>
        <dbReference type="Pfam" id="PF00700"/>
    </source>
</evidence>
<comment type="subcellular location">
    <subcellularLocation>
        <location evidence="4">Secreted</location>
    </subcellularLocation>
    <subcellularLocation>
        <location evidence="4">Bacterial flagellum</location>
    </subcellularLocation>
</comment>
<name>A0A3N1GNC3_9ACTN</name>
<evidence type="ECO:0000256" key="4">
    <source>
        <dbReference type="RuleBase" id="RU362073"/>
    </source>
</evidence>
<dbReference type="RefSeq" id="WP_123678468.1">
    <property type="nucleotide sequence ID" value="NZ_RJKL01000001.1"/>
</dbReference>
<dbReference type="InterPro" id="IPR001492">
    <property type="entry name" value="Flagellin"/>
</dbReference>
<keyword evidence="7" id="KW-0282">Flagellum</keyword>
<dbReference type="PANTHER" id="PTHR42792:SF2">
    <property type="entry name" value="FLAGELLIN"/>
    <property type="match status" value="1"/>
</dbReference>
<gene>
    <name evidence="7" type="ORF">EDD30_4663</name>
</gene>
<dbReference type="GO" id="GO:0009288">
    <property type="term" value="C:bacterial-type flagellum"/>
    <property type="evidence" value="ECO:0007669"/>
    <property type="project" value="UniProtKB-SubCell"/>
</dbReference>
<dbReference type="Gene3D" id="6.10.10.10">
    <property type="entry name" value="Flagellar export chaperone, C-terminal domain"/>
    <property type="match status" value="1"/>
</dbReference>
<dbReference type="GO" id="GO:0005198">
    <property type="term" value="F:structural molecule activity"/>
    <property type="evidence" value="ECO:0007669"/>
    <property type="project" value="UniProtKB-UniRule"/>
</dbReference>
<evidence type="ECO:0000256" key="1">
    <source>
        <dbReference type="ARBA" id="ARBA00005709"/>
    </source>
</evidence>
<comment type="similarity">
    <text evidence="1 4">Belongs to the bacterial flagellin family.</text>
</comment>
<evidence type="ECO:0000256" key="3">
    <source>
        <dbReference type="ARBA" id="ARBA00023143"/>
    </source>
</evidence>
<dbReference type="Pfam" id="PF00700">
    <property type="entry name" value="Flagellin_C"/>
    <property type="match status" value="1"/>
</dbReference>
<dbReference type="InterPro" id="IPR046358">
    <property type="entry name" value="Flagellin_C"/>
</dbReference>
<keyword evidence="7" id="KW-0966">Cell projection</keyword>
<keyword evidence="7" id="KW-0969">Cilium</keyword>
<comment type="caution">
    <text evidence="7">The sequence shown here is derived from an EMBL/GenBank/DDBJ whole genome shotgun (WGS) entry which is preliminary data.</text>
</comment>
<organism evidence="7 8">
    <name type="scientific">Couchioplanes caeruleus</name>
    <dbReference type="NCBI Taxonomy" id="56438"/>
    <lineage>
        <taxon>Bacteria</taxon>
        <taxon>Bacillati</taxon>
        <taxon>Actinomycetota</taxon>
        <taxon>Actinomycetes</taxon>
        <taxon>Micromonosporales</taxon>
        <taxon>Micromonosporaceae</taxon>
        <taxon>Couchioplanes</taxon>
    </lineage>
</organism>
<dbReference type="InterPro" id="IPR042187">
    <property type="entry name" value="Flagellin_C_sub2"/>
</dbReference>
<dbReference type="Gene3D" id="1.20.1330.10">
    <property type="entry name" value="f41 fragment of flagellin, N-terminal domain"/>
    <property type="match status" value="1"/>
</dbReference>
<reference evidence="7 8" key="1">
    <citation type="submission" date="2018-11" db="EMBL/GenBank/DDBJ databases">
        <title>Sequencing the genomes of 1000 actinobacteria strains.</title>
        <authorList>
            <person name="Klenk H.-P."/>
        </authorList>
    </citation>
    <scope>NUCLEOTIDE SEQUENCE [LARGE SCALE GENOMIC DNA]</scope>
    <source>
        <strain evidence="7 8">DSM 43634</strain>
    </source>
</reference>
<dbReference type="Proteomes" id="UP000271683">
    <property type="component" value="Unassembled WGS sequence"/>
</dbReference>